<name>A0A0M8ZWW1_9HYME</name>
<dbReference type="AlphaFoldDB" id="A0A0M8ZWW1"/>
<dbReference type="Proteomes" id="UP000053105">
    <property type="component" value="Unassembled WGS sequence"/>
</dbReference>
<evidence type="ECO:0000256" key="1">
    <source>
        <dbReference type="SAM" id="MobiDB-lite"/>
    </source>
</evidence>
<evidence type="ECO:0000313" key="3">
    <source>
        <dbReference type="Proteomes" id="UP000053105"/>
    </source>
</evidence>
<feature type="region of interest" description="Disordered" evidence="1">
    <location>
        <begin position="20"/>
        <end position="46"/>
    </location>
</feature>
<reference evidence="2 3" key="1">
    <citation type="submission" date="2015-07" db="EMBL/GenBank/DDBJ databases">
        <title>The genome of Melipona quadrifasciata.</title>
        <authorList>
            <person name="Pan H."/>
            <person name="Kapheim K."/>
        </authorList>
    </citation>
    <scope>NUCLEOTIDE SEQUENCE [LARGE SCALE GENOMIC DNA]</scope>
    <source>
        <strain evidence="2">0111107301</strain>
        <tissue evidence="2">Whole body</tissue>
    </source>
</reference>
<organism evidence="2 3">
    <name type="scientific">Melipona quadrifasciata</name>
    <dbReference type="NCBI Taxonomy" id="166423"/>
    <lineage>
        <taxon>Eukaryota</taxon>
        <taxon>Metazoa</taxon>
        <taxon>Ecdysozoa</taxon>
        <taxon>Arthropoda</taxon>
        <taxon>Hexapoda</taxon>
        <taxon>Insecta</taxon>
        <taxon>Pterygota</taxon>
        <taxon>Neoptera</taxon>
        <taxon>Endopterygota</taxon>
        <taxon>Hymenoptera</taxon>
        <taxon>Apocrita</taxon>
        <taxon>Aculeata</taxon>
        <taxon>Apoidea</taxon>
        <taxon>Anthophila</taxon>
        <taxon>Apidae</taxon>
        <taxon>Melipona</taxon>
    </lineage>
</organism>
<evidence type="ECO:0000313" key="2">
    <source>
        <dbReference type="EMBL" id="KOX71253.1"/>
    </source>
</evidence>
<feature type="compositionally biased region" description="Basic and acidic residues" evidence="1">
    <location>
        <begin position="22"/>
        <end position="46"/>
    </location>
</feature>
<gene>
    <name evidence="2" type="ORF">WN51_03487</name>
</gene>
<protein>
    <submittedName>
        <fullName evidence="2">Uncharacterized protein</fullName>
    </submittedName>
</protein>
<proteinExistence type="predicted"/>
<sequence>MANLVEPLFSLAWNATQQQIVDKVEGDPGKTRRAETDRDSLHAEEDERGISDILAESLLDDCLSMKKITRFREGDSRFWKRVAEHT</sequence>
<keyword evidence="3" id="KW-1185">Reference proteome</keyword>
<accession>A0A0M8ZWW1</accession>
<dbReference type="EMBL" id="KQ435844">
    <property type="protein sequence ID" value="KOX71253.1"/>
    <property type="molecule type" value="Genomic_DNA"/>
</dbReference>